<gene>
    <name evidence="9" type="ORF">WHR41_06573</name>
</gene>
<feature type="transmembrane region" description="Helical" evidence="7">
    <location>
        <begin position="87"/>
        <end position="111"/>
    </location>
</feature>
<evidence type="ECO:0000256" key="6">
    <source>
        <dbReference type="SAM" id="MobiDB-lite"/>
    </source>
</evidence>
<evidence type="ECO:0000256" key="7">
    <source>
        <dbReference type="SAM" id="Phobius"/>
    </source>
</evidence>
<accession>A0AB34KMG7</accession>
<evidence type="ECO:0000256" key="2">
    <source>
        <dbReference type="ARBA" id="ARBA00022692"/>
    </source>
</evidence>
<evidence type="ECO:0000313" key="9">
    <source>
        <dbReference type="EMBL" id="KAL1584780.1"/>
    </source>
</evidence>
<dbReference type="InterPro" id="IPR052337">
    <property type="entry name" value="SAT4-like"/>
</dbReference>
<dbReference type="EMBL" id="JAAQHG020000023">
    <property type="protein sequence ID" value="KAL1584780.1"/>
    <property type="molecule type" value="Genomic_DNA"/>
</dbReference>
<evidence type="ECO:0000256" key="4">
    <source>
        <dbReference type="ARBA" id="ARBA00023136"/>
    </source>
</evidence>
<keyword evidence="10" id="KW-1185">Reference proteome</keyword>
<feature type="transmembrane region" description="Helical" evidence="7">
    <location>
        <begin position="12"/>
        <end position="33"/>
    </location>
</feature>
<feature type="region of interest" description="Disordered" evidence="6">
    <location>
        <begin position="276"/>
        <end position="394"/>
    </location>
</feature>
<sequence length="394" mass="42827">MAREDDDAGPTLLVISIVVLILVLSTTVLRVIVRAKRAVLGGDDYTIAAASLLTVGRVTCQFISVGYGNGKHREFLSVDDYQYINFLTWLTQLFLFPILCLLKVSVCLLVLRIKNTRPLRYGLWALITLLVITTLLPEIVLLAECSPVSAYWTSQADKCWNPNVRIYSIYLQTSVSVFADVVCTLLPVAVVWNLTLSLQNKIAVCALMSLGVVSTAFACVRASSLGLSVSDLSWVYCWAAIWGNIELGFGILGANLALTRTYYDFFKRGLDSITSKTRSTMGKSHSRSGGYALGSMGKPGKSHPSSGAWDGSNSANKSSQVQCRGRQVSSTGSEDTDEIPLGVGTSSSGIKREIEFSVEADSRSNYREAGGWGPDLERDATREDGPGREAGRMF</sequence>
<feature type="transmembrane region" description="Helical" evidence="7">
    <location>
        <begin position="169"/>
        <end position="192"/>
    </location>
</feature>
<evidence type="ECO:0000256" key="5">
    <source>
        <dbReference type="ARBA" id="ARBA00038359"/>
    </source>
</evidence>
<dbReference type="AlphaFoldDB" id="A0AB34KMG7"/>
<evidence type="ECO:0000313" key="10">
    <source>
        <dbReference type="Proteomes" id="UP000803884"/>
    </source>
</evidence>
<evidence type="ECO:0000256" key="3">
    <source>
        <dbReference type="ARBA" id="ARBA00022989"/>
    </source>
</evidence>
<comment type="similarity">
    <text evidence="5">Belongs to the SAT4 family.</text>
</comment>
<evidence type="ECO:0000259" key="8">
    <source>
        <dbReference type="Pfam" id="PF20684"/>
    </source>
</evidence>
<dbReference type="PANTHER" id="PTHR33048:SF96">
    <property type="entry name" value="INTEGRAL MEMBRANE PROTEIN"/>
    <property type="match status" value="1"/>
</dbReference>
<organism evidence="9 10">
    <name type="scientific">Cladosporium halotolerans</name>
    <dbReference type="NCBI Taxonomy" id="1052096"/>
    <lineage>
        <taxon>Eukaryota</taxon>
        <taxon>Fungi</taxon>
        <taxon>Dikarya</taxon>
        <taxon>Ascomycota</taxon>
        <taxon>Pezizomycotina</taxon>
        <taxon>Dothideomycetes</taxon>
        <taxon>Dothideomycetidae</taxon>
        <taxon>Cladosporiales</taxon>
        <taxon>Cladosporiaceae</taxon>
        <taxon>Cladosporium</taxon>
    </lineage>
</organism>
<keyword evidence="3 7" id="KW-1133">Transmembrane helix</keyword>
<comment type="subcellular location">
    <subcellularLocation>
        <location evidence="1">Membrane</location>
        <topology evidence="1">Multi-pass membrane protein</topology>
    </subcellularLocation>
</comment>
<feature type="compositionally biased region" description="Basic and acidic residues" evidence="6">
    <location>
        <begin position="375"/>
        <end position="394"/>
    </location>
</feature>
<feature type="transmembrane region" description="Helical" evidence="7">
    <location>
        <begin position="204"/>
        <end position="227"/>
    </location>
</feature>
<reference evidence="9 10" key="1">
    <citation type="journal article" date="2020" name="Microbiol. Resour. Announc.">
        <title>Draft Genome Sequence of a Cladosporium Species Isolated from the Mesophotic Ascidian Didemnum maculosum.</title>
        <authorList>
            <person name="Gioti A."/>
            <person name="Siaperas R."/>
            <person name="Nikolaivits E."/>
            <person name="Le Goff G."/>
            <person name="Ouazzani J."/>
            <person name="Kotoulas G."/>
            <person name="Topakas E."/>
        </authorList>
    </citation>
    <scope>NUCLEOTIDE SEQUENCE [LARGE SCALE GENOMIC DNA]</scope>
    <source>
        <strain evidence="9 10">TM138-S3</strain>
    </source>
</reference>
<dbReference type="InterPro" id="IPR049326">
    <property type="entry name" value="Rhodopsin_dom_fungi"/>
</dbReference>
<proteinExistence type="inferred from homology"/>
<keyword evidence="4 7" id="KW-0472">Membrane</keyword>
<feature type="compositionally biased region" description="Polar residues" evidence="6">
    <location>
        <begin position="311"/>
        <end position="333"/>
    </location>
</feature>
<feature type="transmembrane region" description="Helical" evidence="7">
    <location>
        <begin position="233"/>
        <end position="258"/>
    </location>
</feature>
<keyword evidence="2 7" id="KW-0812">Transmembrane</keyword>
<dbReference type="GO" id="GO:0016020">
    <property type="term" value="C:membrane"/>
    <property type="evidence" value="ECO:0007669"/>
    <property type="project" value="UniProtKB-SubCell"/>
</dbReference>
<protein>
    <recommendedName>
        <fullName evidence="8">Rhodopsin domain-containing protein</fullName>
    </recommendedName>
</protein>
<dbReference type="GeneID" id="96008016"/>
<dbReference type="RefSeq" id="XP_069227886.1">
    <property type="nucleotide sequence ID" value="XM_069375178.1"/>
</dbReference>
<dbReference type="PANTHER" id="PTHR33048">
    <property type="entry name" value="PTH11-LIKE INTEGRAL MEMBRANE PROTEIN (AFU_ORTHOLOGUE AFUA_5G11245)"/>
    <property type="match status" value="1"/>
</dbReference>
<dbReference type="Proteomes" id="UP000803884">
    <property type="component" value="Unassembled WGS sequence"/>
</dbReference>
<evidence type="ECO:0000256" key="1">
    <source>
        <dbReference type="ARBA" id="ARBA00004141"/>
    </source>
</evidence>
<dbReference type="Pfam" id="PF20684">
    <property type="entry name" value="Fung_rhodopsin"/>
    <property type="match status" value="1"/>
</dbReference>
<feature type="transmembrane region" description="Helical" evidence="7">
    <location>
        <begin position="123"/>
        <end position="143"/>
    </location>
</feature>
<feature type="domain" description="Rhodopsin" evidence="8">
    <location>
        <begin position="29"/>
        <end position="262"/>
    </location>
</feature>
<feature type="compositionally biased region" description="Basic and acidic residues" evidence="6">
    <location>
        <begin position="350"/>
        <end position="366"/>
    </location>
</feature>
<feature type="transmembrane region" description="Helical" evidence="7">
    <location>
        <begin position="45"/>
        <end position="67"/>
    </location>
</feature>
<name>A0AB34KMG7_9PEZI</name>
<comment type="caution">
    <text evidence="9">The sequence shown here is derived from an EMBL/GenBank/DDBJ whole genome shotgun (WGS) entry which is preliminary data.</text>
</comment>